<sequence>MNMQITESAQQPIRNEPWSMNLEDYLKEMYLQHGYDAALLAAVDFLDMWEQCSVGPEQIKYDVDGKIMTKNEYALHIVNNIKALETMAQDKNTMDMNNDTDVQEESWEDQDDQELLENLESLLRQQHDDYRALVSQMEQLEANRQFMCEQFARNVSHWAHFRFVRPKPTLDSVAIYMAAKTLHLKLIIPEYGHFRSLALKAKQIDSWTRIEGDSSQGARICNNTNLPFWEDFQFTDLNESTDTMAHRAQQKFRSL</sequence>
<dbReference type="VEuPathDB" id="FungiDB:BCV72DRAFT_218684"/>
<reference evidence="2 3" key="1">
    <citation type="journal article" date="2016" name="Proc. Natl. Acad. Sci. U.S.A.">
        <title>Lipid metabolic changes in an early divergent fungus govern the establishment of a mutualistic symbiosis with endobacteria.</title>
        <authorList>
            <person name="Lastovetsky O.A."/>
            <person name="Gaspar M.L."/>
            <person name="Mondo S.J."/>
            <person name="LaButti K.M."/>
            <person name="Sandor L."/>
            <person name="Grigoriev I.V."/>
            <person name="Henry S.A."/>
            <person name="Pawlowska T.E."/>
        </authorList>
    </citation>
    <scope>NUCLEOTIDE SEQUENCE [LARGE SCALE GENOMIC DNA]</scope>
    <source>
        <strain evidence="2 3">ATCC 11559</strain>
    </source>
</reference>
<keyword evidence="1" id="KW-0175">Coiled coil</keyword>
<accession>A0A1X0RJR3</accession>
<dbReference type="AlphaFoldDB" id="A0A1X0RJR3"/>
<protein>
    <submittedName>
        <fullName evidence="2">Uncharacterized protein</fullName>
    </submittedName>
</protein>
<proteinExistence type="predicted"/>
<feature type="coiled-coil region" evidence="1">
    <location>
        <begin position="116"/>
        <end position="150"/>
    </location>
</feature>
<name>A0A1X0RJR3_RHIZD</name>
<dbReference type="Proteomes" id="UP000242381">
    <property type="component" value="Unassembled WGS sequence"/>
</dbReference>
<evidence type="ECO:0000256" key="1">
    <source>
        <dbReference type="SAM" id="Coils"/>
    </source>
</evidence>
<dbReference type="OMA" id="EESWEDQ"/>
<evidence type="ECO:0000313" key="2">
    <source>
        <dbReference type="EMBL" id="ORE12181.1"/>
    </source>
</evidence>
<gene>
    <name evidence="2" type="ORF">BCV71DRAFT_283797</name>
</gene>
<evidence type="ECO:0000313" key="3">
    <source>
        <dbReference type="Proteomes" id="UP000242381"/>
    </source>
</evidence>
<dbReference type="EMBL" id="KV921822">
    <property type="protein sequence ID" value="ORE12181.1"/>
    <property type="molecule type" value="Genomic_DNA"/>
</dbReference>
<organism evidence="2 3">
    <name type="scientific">Rhizopus microsporus</name>
    <dbReference type="NCBI Taxonomy" id="58291"/>
    <lineage>
        <taxon>Eukaryota</taxon>
        <taxon>Fungi</taxon>
        <taxon>Fungi incertae sedis</taxon>
        <taxon>Mucoromycota</taxon>
        <taxon>Mucoromycotina</taxon>
        <taxon>Mucoromycetes</taxon>
        <taxon>Mucorales</taxon>
        <taxon>Mucorineae</taxon>
        <taxon>Rhizopodaceae</taxon>
        <taxon>Rhizopus</taxon>
    </lineage>
</organism>